<dbReference type="AlphaFoldDB" id="A0A5K1I552"/>
<reference evidence="2 3" key="1">
    <citation type="submission" date="2019-09" db="EMBL/GenBank/DDBJ databases">
        <authorList>
            <person name="Criscuolo A."/>
        </authorList>
    </citation>
    <scope>NUCLEOTIDE SEQUENCE [LARGE SCALE GENOMIC DNA]</scope>
    <source>
        <strain evidence="3">3(2)</strain>
    </source>
</reference>
<dbReference type="EMBL" id="CABVOU010000027">
    <property type="protein sequence ID" value="VVZ95083.1"/>
    <property type="molecule type" value="Genomic_DNA"/>
</dbReference>
<dbReference type="PROSITE" id="PS50931">
    <property type="entry name" value="HTH_LYSR"/>
    <property type="match status" value="1"/>
</dbReference>
<proteinExistence type="predicted"/>
<protein>
    <recommendedName>
        <fullName evidence="1">HTH lysR-type domain-containing protein</fullName>
    </recommendedName>
</protein>
<gene>
    <name evidence="2" type="ORF">HALO32_01148</name>
</gene>
<dbReference type="GO" id="GO:0003700">
    <property type="term" value="F:DNA-binding transcription factor activity"/>
    <property type="evidence" value="ECO:0007669"/>
    <property type="project" value="InterPro"/>
</dbReference>
<dbReference type="Proteomes" id="UP000326725">
    <property type="component" value="Unassembled WGS sequence"/>
</dbReference>
<sequence length="30" mass="3146">MSALPPLIWLQAFKAAALTLSFTAAGRELG</sequence>
<evidence type="ECO:0000259" key="1">
    <source>
        <dbReference type="PROSITE" id="PS50931"/>
    </source>
</evidence>
<evidence type="ECO:0000313" key="2">
    <source>
        <dbReference type="EMBL" id="VVZ95083.1"/>
    </source>
</evidence>
<feature type="domain" description="HTH lysR-type" evidence="1">
    <location>
        <begin position="5"/>
        <end position="30"/>
    </location>
</feature>
<accession>A0A5K1I552</accession>
<name>A0A5K1I552_9GAMM</name>
<keyword evidence="3" id="KW-1185">Reference proteome</keyword>
<organism evidence="2 3">
    <name type="scientific">Halomonas lysinitropha</name>
    <dbReference type="NCBI Taxonomy" id="2607506"/>
    <lineage>
        <taxon>Bacteria</taxon>
        <taxon>Pseudomonadati</taxon>
        <taxon>Pseudomonadota</taxon>
        <taxon>Gammaproteobacteria</taxon>
        <taxon>Oceanospirillales</taxon>
        <taxon>Halomonadaceae</taxon>
        <taxon>Halomonas</taxon>
    </lineage>
</organism>
<dbReference type="InterPro" id="IPR000847">
    <property type="entry name" value="LysR_HTH_N"/>
</dbReference>
<evidence type="ECO:0000313" key="3">
    <source>
        <dbReference type="Proteomes" id="UP000326725"/>
    </source>
</evidence>